<dbReference type="CDD" id="cd01189">
    <property type="entry name" value="INT_ICEBs1_C_like"/>
    <property type="match status" value="1"/>
</dbReference>
<dbReference type="SUPFAM" id="SSF56349">
    <property type="entry name" value="DNA breaking-rejoining enzymes"/>
    <property type="match status" value="1"/>
</dbReference>
<keyword evidence="7" id="KW-1185">Reference proteome</keyword>
<dbReference type="PANTHER" id="PTHR30629">
    <property type="entry name" value="PROPHAGE INTEGRASE"/>
    <property type="match status" value="1"/>
</dbReference>
<gene>
    <name evidence="6" type="ORF">WMO62_12670</name>
</gene>
<feature type="domain" description="Tyr recombinase" evidence="5">
    <location>
        <begin position="176"/>
        <end position="348"/>
    </location>
</feature>
<dbReference type="InterPro" id="IPR013762">
    <property type="entry name" value="Integrase-like_cat_sf"/>
</dbReference>
<organism evidence="6 7">
    <name type="scientific">Hominiventricola aquisgranensis</name>
    <dbReference type="NCBI Taxonomy" id="3133164"/>
    <lineage>
        <taxon>Bacteria</taxon>
        <taxon>Bacillati</taxon>
        <taxon>Bacillota</taxon>
        <taxon>Clostridia</taxon>
        <taxon>Lachnospirales</taxon>
        <taxon>Lachnospiraceae</taxon>
        <taxon>Hominiventricola</taxon>
    </lineage>
</organism>
<sequence length="350" mass="40837">MKLPNGFGSVYKLSGNRRNPYRAIVTERWLIDKDTGKWKQKRKTIGYYRTKNEAMIALADYNKSPYDVDASKVTFQEVYERWSAEHFPTVSESNAKGYRAAYLLCDSIANKRMADVKLDDLQYIADNSGKNTPTLRKYKVLIGLMFKYAVIHDIITPDMNKAQYIDIKKAGNPNAYNREPFSKKEIETVWKWKDTNVYFNVILMLIYSGCRISELLDLKKENVNIEERWFDVIASKTESGIRKVPISDKILPFFEYWYNLNDCEYLLSTPDGKHFVYRNYYDSYWKPLIEQIGMNHRPHDTRHTCISLLAEAGVDDRLVKKIVGHKGQGVTQQVYTHFEIDALLNAINKI</sequence>
<reference evidence="6 7" key="1">
    <citation type="submission" date="2024-03" db="EMBL/GenBank/DDBJ databases">
        <title>Human intestinal bacterial collection.</title>
        <authorList>
            <person name="Pauvert C."/>
            <person name="Hitch T.C.A."/>
            <person name="Clavel T."/>
        </authorList>
    </citation>
    <scope>NUCLEOTIDE SEQUENCE [LARGE SCALE GENOMIC DNA]</scope>
    <source>
        <strain evidence="6 7">CLA-AA-H78B</strain>
    </source>
</reference>
<accession>A0ABV1I387</accession>
<dbReference type="Gene3D" id="1.10.443.10">
    <property type="entry name" value="Intergrase catalytic core"/>
    <property type="match status" value="1"/>
</dbReference>
<evidence type="ECO:0000313" key="7">
    <source>
        <dbReference type="Proteomes" id="UP001470288"/>
    </source>
</evidence>
<keyword evidence="4" id="KW-0233">DNA recombination</keyword>
<dbReference type="PROSITE" id="PS51898">
    <property type="entry name" value="TYR_RECOMBINASE"/>
    <property type="match status" value="1"/>
</dbReference>
<dbReference type="InterPro" id="IPR011010">
    <property type="entry name" value="DNA_brk_join_enz"/>
</dbReference>
<protein>
    <submittedName>
        <fullName evidence="6">Site-specific integrase</fullName>
    </submittedName>
</protein>
<keyword evidence="2" id="KW-0229">DNA integration</keyword>
<evidence type="ECO:0000259" key="5">
    <source>
        <dbReference type="PROSITE" id="PS51898"/>
    </source>
</evidence>
<evidence type="ECO:0000256" key="3">
    <source>
        <dbReference type="ARBA" id="ARBA00023125"/>
    </source>
</evidence>
<dbReference type="InterPro" id="IPR002104">
    <property type="entry name" value="Integrase_catalytic"/>
</dbReference>
<evidence type="ECO:0000256" key="2">
    <source>
        <dbReference type="ARBA" id="ARBA00022908"/>
    </source>
</evidence>
<dbReference type="PANTHER" id="PTHR30629:SF2">
    <property type="entry name" value="PROPHAGE INTEGRASE INTS-RELATED"/>
    <property type="match status" value="1"/>
</dbReference>
<comment type="similarity">
    <text evidence="1">Belongs to the 'phage' integrase family.</text>
</comment>
<dbReference type="RefSeq" id="WP_349144859.1">
    <property type="nucleotide sequence ID" value="NZ_JBBMFC010000024.1"/>
</dbReference>
<dbReference type="InterPro" id="IPR010998">
    <property type="entry name" value="Integrase_recombinase_N"/>
</dbReference>
<dbReference type="Gene3D" id="1.10.150.130">
    <property type="match status" value="1"/>
</dbReference>
<evidence type="ECO:0000256" key="4">
    <source>
        <dbReference type="ARBA" id="ARBA00023172"/>
    </source>
</evidence>
<dbReference type="Pfam" id="PF00589">
    <property type="entry name" value="Phage_integrase"/>
    <property type="match status" value="1"/>
</dbReference>
<dbReference type="InterPro" id="IPR050808">
    <property type="entry name" value="Phage_Integrase"/>
</dbReference>
<keyword evidence="3" id="KW-0238">DNA-binding</keyword>
<evidence type="ECO:0000256" key="1">
    <source>
        <dbReference type="ARBA" id="ARBA00008857"/>
    </source>
</evidence>
<evidence type="ECO:0000313" key="6">
    <source>
        <dbReference type="EMBL" id="MEQ2579663.1"/>
    </source>
</evidence>
<dbReference type="Proteomes" id="UP001470288">
    <property type="component" value="Unassembled WGS sequence"/>
</dbReference>
<proteinExistence type="inferred from homology"/>
<comment type="caution">
    <text evidence="6">The sequence shown here is derived from an EMBL/GenBank/DDBJ whole genome shotgun (WGS) entry which is preliminary data.</text>
</comment>
<dbReference type="EMBL" id="JBBMFC010000024">
    <property type="protein sequence ID" value="MEQ2579663.1"/>
    <property type="molecule type" value="Genomic_DNA"/>
</dbReference>
<name>A0ABV1I387_9FIRM</name>